<dbReference type="Proteomes" id="UP000091914">
    <property type="component" value="Unassembled WGS sequence"/>
</dbReference>
<dbReference type="Pfam" id="PF25601">
    <property type="entry name" value="AAA_lid_14"/>
    <property type="match status" value="1"/>
</dbReference>
<dbReference type="Gene3D" id="3.40.50.300">
    <property type="entry name" value="P-loop containing nucleotide triphosphate hydrolases"/>
    <property type="match status" value="1"/>
</dbReference>
<keyword evidence="4" id="KW-0238">DNA-binding</keyword>
<evidence type="ECO:0000256" key="5">
    <source>
        <dbReference type="ARBA" id="ARBA00023163"/>
    </source>
</evidence>
<dbReference type="PROSITE" id="PS50045">
    <property type="entry name" value="SIGMA54_INTERACT_4"/>
    <property type="match status" value="1"/>
</dbReference>
<dbReference type="InterPro" id="IPR027417">
    <property type="entry name" value="P-loop_NTPase"/>
</dbReference>
<dbReference type="InterPro" id="IPR029016">
    <property type="entry name" value="GAF-like_dom_sf"/>
</dbReference>
<dbReference type="InterPro" id="IPR003018">
    <property type="entry name" value="GAF"/>
</dbReference>
<dbReference type="SUPFAM" id="SSF52540">
    <property type="entry name" value="P-loop containing nucleoside triphosphate hydrolases"/>
    <property type="match status" value="1"/>
</dbReference>
<evidence type="ECO:0000313" key="8">
    <source>
        <dbReference type="Proteomes" id="UP000091914"/>
    </source>
</evidence>
<dbReference type="Gene3D" id="1.10.8.60">
    <property type="match status" value="1"/>
</dbReference>
<evidence type="ECO:0000256" key="3">
    <source>
        <dbReference type="ARBA" id="ARBA00023015"/>
    </source>
</evidence>
<evidence type="ECO:0000256" key="4">
    <source>
        <dbReference type="ARBA" id="ARBA00023125"/>
    </source>
</evidence>
<feature type="domain" description="Sigma-54 factor interaction" evidence="6">
    <location>
        <begin position="474"/>
        <end position="539"/>
    </location>
</feature>
<gene>
    <name evidence="7" type="ORF">A5760_19865</name>
</gene>
<keyword evidence="3" id="KW-0805">Transcription regulation</keyword>
<protein>
    <submittedName>
        <fullName evidence="7">Siderophore-interacting protein</fullName>
    </submittedName>
</protein>
<keyword evidence="2" id="KW-0067">ATP-binding</keyword>
<dbReference type="PANTHER" id="PTHR32071:SF122">
    <property type="entry name" value="SIGMA FACTOR"/>
    <property type="match status" value="1"/>
</dbReference>
<proteinExistence type="predicted"/>
<evidence type="ECO:0000313" key="7">
    <source>
        <dbReference type="EMBL" id="OBB80342.1"/>
    </source>
</evidence>
<dbReference type="InterPro" id="IPR058031">
    <property type="entry name" value="AAA_lid_NorR"/>
</dbReference>
<dbReference type="InterPro" id="IPR002078">
    <property type="entry name" value="Sigma_54_int"/>
</dbReference>
<dbReference type="PANTHER" id="PTHR32071">
    <property type="entry name" value="TRANSCRIPTIONAL REGULATORY PROTEIN"/>
    <property type="match status" value="1"/>
</dbReference>
<organism evidence="7 8">
    <name type="scientific">Mycobacterium colombiense</name>
    <dbReference type="NCBI Taxonomy" id="339268"/>
    <lineage>
        <taxon>Bacteria</taxon>
        <taxon>Bacillati</taxon>
        <taxon>Actinomycetota</taxon>
        <taxon>Actinomycetes</taxon>
        <taxon>Mycobacteriales</taxon>
        <taxon>Mycobacteriaceae</taxon>
        <taxon>Mycobacterium</taxon>
        <taxon>Mycobacterium avium complex (MAC)</taxon>
    </lineage>
</organism>
<dbReference type="SUPFAM" id="SSF46689">
    <property type="entry name" value="Homeodomain-like"/>
    <property type="match status" value="1"/>
</dbReference>
<dbReference type="OrthoDB" id="5496274at2"/>
<dbReference type="Gene3D" id="1.10.10.60">
    <property type="entry name" value="Homeodomain-like"/>
    <property type="match status" value="1"/>
</dbReference>
<dbReference type="Gene3D" id="3.30.450.40">
    <property type="match status" value="1"/>
</dbReference>
<name>A0A1A0VAS2_9MYCO</name>
<accession>A0A1A0VAS2</accession>
<dbReference type="EMBL" id="LZSX01000088">
    <property type="protein sequence ID" value="OBB80342.1"/>
    <property type="molecule type" value="Genomic_DNA"/>
</dbReference>
<dbReference type="InterPro" id="IPR009057">
    <property type="entry name" value="Homeodomain-like_sf"/>
</dbReference>
<dbReference type="GO" id="GO:0005524">
    <property type="term" value="F:ATP binding"/>
    <property type="evidence" value="ECO:0007669"/>
    <property type="project" value="UniProtKB-KW"/>
</dbReference>
<dbReference type="InterPro" id="IPR002197">
    <property type="entry name" value="HTH_Fis"/>
</dbReference>
<dbReference type="GO" id="GO:0006355">
    <property type="term" value="P:regulation of DNA-templated transcription"/>
    <property type="evidence" value="ECO:0007669"/>
    <property type="project" value="InterPro"/>
</dbReference>
<comment type="caution">
    <text evidence="7">The sequence shown here is derived from an EMBL/GenBank/DDBJ whole genome shotgun (WGS) entry which is preliminary data.</text>
</comment>
<reference evidence="7 8" key="1">
    <citation type="submission" date="2016-06" db="EMBL/GenBank/DDBJ databases">
        <authorList>
            <person name="Kjaerup R.B."/>
            <person name="Dalgaard T.S."/>
            <person name="Juul-Madsen H.R."/>
        </authorList>
    </citation>
    <scope>NUCLEOTIDE SEQUENCE [LARGE SCALE GENOMIC DNA]</scope>
    <source>
        <strain evidence="7 8">852002-51834_SCH5396731</strain>
    </source>
</reference>
<evidence type="ECO:0000256" key="1">
    <source>
        <dbReference type="ARBA" id="ARBA00022741"/>
    </source>
</evidence>
<dbReference type="Pfam" id="PF01590">
    <property type="entry name" value="GAF"/>
    <property type="match status" value="1"/>
</dbReference>
<keyword evidence="1" id="KW-0547">Nucleotide-binding</keyword>
<evidence type="ECO:0000259" key="6">
    <source>
        <dbReference type="PROSITE" id="PS50045"/>
    </source>
</evidence>
<dbReference type="GO" id="GO:0043565">
    <property type="term" value="F:sequence-specific DNA binding"/>
    <property type="evidence" value="ECO:0007669"/>
    <property type="project" value="InterPro"/>
</dbReference>
<dbReference type="PRINTS" id="PR01590">
    <property type="entry name" value="HTHFIS"/>
</dbReference>
<evidence type="ECO:0000256" key="2">
    <source>
        <dbReference type="ARBA" id="ARBA00022840"/>
    </source>
</evidence>
<dbReference type="AlphaFoldDB" id="A0A1A0VAS2"/>
<sequence>MSLQADLQTDVRRVRERFLSEGALEAETAREKFLSVESLDAARPLDEDILRPTVLDSWRRSQALRVHPDRVELPYVREPNRGSRLARAAAPVLHRVTDDLAAQAVSVVLTSTDGVVLERTAAEVSILNALDTVSLIPGYSLAEEVAGTNGIGTALETGRPAFIRGGEHYVAMFTGFACAGSPIRDPITRRVIGAVNLSCLASESDPLLLALATSAGRHIEDRMRVQAHEGETALLEAYLQQTRRSTSGVVAMGGDVVLMNPYLRRTLDGHEQTALLEHASDLIGRTLSGTALAVLPSGRVAKISTADRSTTGAGRANVVFHVDLSTETSSHPPQSGRLADIRIPGLAGRNSAWLRCCQQVRQCCRDREWVMLEGERGSGRTRLAQAVGQYVKSGRTVRVMRAETYASAASFVAELATLSGDEDFAVVIADVDAIDKDTLESITSMLAARAGRGWIAATTSGATSSAPITQLLPLFTHTVSVPALRHRIDDLEELVPLLLREITRGADVELAPDAMRQLSRLPWPGNVSQLRRVLTETVARQRSGIISAEKLPPECRSVTRHKLTPMEALERDAIVRSLQDNGGNKQEAARALGMSRATIYRKLNRYGIA</sequence>
<keyword evidence="5" id="KW-0804">Transcription</keyword>
<dbReference type="Pfam" id="PF02954">
    <property type="entry name" value="HTH_8"/>
    <property type="match status" value="1"/>
</dbReference>
<dbReference type="RefSeq" id="WP_064884590.1">
    <property type="nucleotide sequence ID" value="NZ_LZSX01000088.1"/>
</dbReference>